<proteinExistence type="predicted"/>
<keyword evidence="1" id="KW-0539">Nucleus</keyword>
<evidence type="ECO:0000313" key="4">
    <source>
        <dbReference type="Proteomes" id="UP000431533"/>
    </source>
</evidence>
<evidence type="ECO:0000256" key="2">
    <source>
        <dbReference type="SAM" id="MobiDB-lite"/>
    </source>
</evidence>
<dbReference type="InterPro" id="IPR001138">
    <property type="entry name" value="Zn2Cys6_DnaBD"/>
</dbReference>
<dbReference type="InterPro" id="IPR052400">
    <property type="entry name" value="Zn2-C6_fungal_TF"/>
</dbReference>
<evidence type="ECO:0000313" key="3">
    <source>
        <dbReference type="EMBL" id="TVY24586.1"/>
    </source>
</evidence>
<comment type="caution">
    <text evidence="3">The sequence shown here is derived from an EMBL/GenBank/DDBJ whole genome shotgun (WGS) entry which is preliminary data.</text>
</comment>
<protein>
    <submittedName>
        <fullName evidence="3">Sterol uptake control protein</fullName>
    </submittedName>
</protein>
<dbReference type="RefSeq" id="XP_031003374.1">
    <property type="nucleotide sequence ID" value="XM_031151227.1"/>
</dbReference>
<dbReference type="PANTHER" id="PTHR47657">
    <property type="entry name" value="STEROL REGULATORY ELEMENT-BINDING PROTEIN ECM22"/>
    <property type="match status" value="1"/>
</dbReference>
<dbReference type="AlphaFoldDB" id="A0A8H8QY10"/>
<dbReference type="EMBL" id="QGMH01000125">
    <property type="protein sequence ID" value="TVY24586.1"/>
    <property type="molecule type" value="Genomic_DNA"/>
</dbReference>
<reference evidence="3 4" key="1">
    <citation type="submission" date="2018-05" db="EMBL/GenBank/DDBJ databases">
        <title>Genome sequencing and assembly of the regulated plant pathogen Lachnellula willkommii and related sister species for the development of diagnostic species identification markers.</title>
        <authorList>
            <person name="Giroux E."/>
            <person name="Bilodeau G."/>
        </authorList>
    </citation>
    <scope>NUCLEOTIDE SEQUENCE [LARGE SCALE GENOMIC DNA]</scope>
    <source>
        <strain evidence="3 4">CBS 185.66</strain>
    </source>
</reference>
<keyword evidence="4" id="KW-1185">Reference proteome</keyword>
<gene>
    <name evidence="3" type="primary">UPC2_0</name>
    <name evidence="3" type="ORF">LHYA1_G006287</name>
</gene>
<evidence type="ECO:0000256" key="1">
    <source>
        <dbReference type="ARBA" id="ARBA00023242"/>
    </source>
</evidence>
<dbReference type="OrthoDB" id="3031538at2759"/>
<dbReference type="GO" id="GO:0008270">
    <property type="term" value="F:zinc ion binding"/>
    <property type="evidence" value="ECO:0007669"/>
    <property type="project" value="InterPro"/>
</dbReference>
<dbReference type="CDD" id="cd00067">
    <property type="entry name" value="GAL4"/>
    <property type="match status" value="1"/>
</dbReference>
<dbReference type="SUPFAM" id="SSF57701">
    <property type="entry name" value="Zn2/Cys6 DNA-binding domain"/>
    <property type="match status" value="1"/>
</dbReference>
<feature type="compositionally biased region" description="Polar residues" evidence="2">
    <location>
        <begin position="37"/>
        <end position="59"/>
    </location>
</feature>
<dbReference type="InterPro" id="IPR036864">
    <property type="entry name" value="Zn2-C6_fun-type_DNA-bd_sf"/>
</dbReference>
<dbReference type="GO" id="GO:0000981">
    <property type="term" value="F:DNA-binding transcription factor activity, RNA polymerase II-specific"/>
    <property type="evidence" value="ECO:0007669"/>
    <property type="project" value="InterPro"/>
</dbReference>
<accession>A0A8H8QY10</accession>
<dbReference type="PANTHER" id="PTHR47657:SF14">
    <property type="entry name" value="ZN(2)-C6 FUNGAL-TYPE DOMAIN-CONTAINING PROTEIN"/>
    <property type="match status" value="1"/>
</dbReference>
<sequence length="437" mass="48623">MPKTSTARCDEVHPICGNCLKHGVSCDFGGCPSSPATPGVSSPSIQKSTTNTPDSFGNNPSASPPSPGSGSALTSFYQTPRDLVRTNIDPAASRLLELRLMHHFTAKTYMTFTEIEAARHAWQVEIPEISYDAQYLMDAILAVSALHLRAQHPNDQVLIRASHRYMASSIAQYSSLLDGGLSELNSEALFSTSALIAFQTSASRRFEDFQGEGGYTLPLAWFHSFQGVKTVVMASWPWLRQSSRVSPIINAQPALYLDLDPYRKLFFAPLLEGVDQQIEGLPRQLGEETRQAYEHSVAFLNWAHLKPTRSRILGFAATVSRRFVELFTQHDPRALLIVSCFFAQMRAVDNVWWLEGMAKREVNGIRSLLPPMWWPMMEWSLRVANHEGPVTDEIWGTRVTGIRIEEENLVARGPTVSNHIDILASILETYAPPGPPD</sequence>
<feature type="region of interest" description="Disordered" evidence="2">
    <location>
        <begin position="37"/>
        <end position="75"/>
    </location>
</feature>
<name>A0A8H8QY10_9HELO</name>
<dbReference type="Proteomes" id="UP000431533">
    <property type="component" value="Unassembled WGS sequence"/>
</dbReference>
<organism evidence="3 4">
    <name type="scientific">Lachnellula hyalina</name>
    <dbReference type="NCBI Taxonomy" id="1316788"/>
    <lineage>
        <taxon>Eukaryota</taxon>
        <taxon>Fungi</taxon>
        <taxon>Dikarya</taxon>
        <taxon>Ascomycota</taxon>
        <taxon>Pezizomycotina</taxon>
        <taxon>Leotiomycetes</taxon>
        <taxon>Helotiales</taxon>
        <taxon>Lachnaceae</taxon>
        <taxon>Lachnellula</taxon>
    </lineage>
</organism>
<dbReference type="GeneID" id="41986485"/>